<dbReference type="GO" id="GO:0030125">
    <property type="term" value="C:clathrin vesicle coat"/>
    <property type="evidence" value="ECO:0007669"/>
    <property type="project" value="TreeGrafter"/>
</dbReference>
<feature type="compositionally biased region" description="Low complexity" evidence="8">
    <location>
        <begin position="382"/>
        <end position="399"/>
    </location>
</feature>
<feature type="region of interest" description="Disordered" evidence="8">
    <location>
        <begin position="138"/>
        <end position="226"/>
    </location>
</feature>
<keyword evidence="4" id="KW-0963">Cytoplasm</keyword>
<evidence type="ECO:0000256" key="4">
    <source>
        <dbReference type="ARBA" id="ARBA00022490"/>
    </source>
</evidence>
<dbReference type="GO" id="GO:0005543">
    <property type="term" value="F:phospholipid binding"/>
    <property type="evidence" value="ECO:0007669"/>
    <property type="project" value="TreeGrafter"/>
</dbReference>
<name>A0AAV5S199_MAUHU</name>
<evidence type="ECO:0000256" key="1">
    <source>
        <dbReference type="ARBA" id="ARBA00004170"/>
    </source>
</evidence>
<dbReference type="SMART" id="SM00273">
    <property type="entry name" value="ENTH"/>
    <property type="match status" value="1"/>
</dbReference>
<feature type="coiled-coil region" evidence="7">
    <location>
        <begin position="298"/>
        <end position="344"/>
    </location>
</feature>
<sequence length="617" mass="70882">MSKQFARSAKNVFKGYSSAQVLVRDATANDDRGTNIGALQEIAARTYDSVAFFEIMDMLDKRLNDKGKYWRHVVKALTVLDYLVRFGSENCVLWCKENLYVIKTLKEFRYLDDTGYDQGQIIRVKATDLTSLLADDERLRGERRHNQSRNYGRRRNDAPANPPDYNDAESPRRRRANSRAGYSRPEGPPRSSTTEDDDLRRAIEESKRTVEEDDERRKQIAQYEDEDPEFQAALQLSKEEEELKRLQDMQRLQQQQYLLQQQTGVAAPQDTGVYVDMFGNPISAQEYNEYQQQQTLWEQQQQQQQQMAQQQYAAQQQQLQQQQMMEQQQQMQMQQQQMMEQERLQQQQMQQQQQAQYAAQMQQPMETGSNNPFAINNTGVNAPQQQPAPQQVQSPPQQAYNTMPDVASPPSQVQAPPQVQSPPQQPLQRINTGNEAITQKYSQLNSMLANGTGTDTFGNTGEQRIPAQHTATGTFINSQGTGYHQETNEPKNNPFLTSQYTGLPSSGIVPLHTGYGFGNQGPQDDQPQAQSQSQQQQPQPQQQSQPLQQQQTQYTQFVQNPAQQQQQQTGYPQPPQFQTPNQYQQQQQPNQYQQQPNQYQQQPNQQTPDQGVSLIDL</sequence>
<dbReference type="Pfam" id="PF01417">
    <property type="entry name" value="ENTH"/>
    <property type="match status" value="1"/>
</dbReference>
<evidence type="ECO:0000256" key="5">
    <source>
        <dbReference type="ARBA" id="ARBA00022553"/>
    </source>
</evidence>
<feature type="compositionally biased region" description="Basic residues" evidence="8">
    <location>
        <begin position="141"/>
        <end position="153"/>
    </location>
</feature>
<dbReference type="GO" id="GO:0007015">
    <property type="term" value="P:actin filament organization"/>
    <property type="evidence" value="ECO:0007669"/>
    <property type="project" value="TreeGrafter"/>
</dbReference>
<dbReference type="PROSITE" id="PS50942">
    <property type="entry name" value="ENTH"/>
    <property type="match status" value="1"/>
</dbReference>
<dbReference type="GO" id="GO:0006897">
    <property type="term" value="P:endocytosis"/>
    <property type="evidence" value="ECO:0007669"/>
    <property type="project" value="TreeGrafter"/>
</dbReference>
<dbReference type="GO" id="GO:0005768">
    <property type="term" value="C:endosome"/>
    <property type="evidence" value="ECO:0007669"/>
    <property type="project" value="TreeGrafter"/>
</dbReference>
<reference evidence="10 11" key="1">
    <citation type="journal article" date="2023" name="Elife">
        <title>Identification of key yeast species and microbe-microbe interactions impacting larval growth of Drosophila in the wild.</title>
        <authorList>
            <person name="Mure A."/>
            <person name="Sugiura Y."/>
            <person name="Maeda R."/>
            <person name="Honda K."/>
            <person name="Sakurai N."/>
            <person name="Takahashi Y."/>
            <person name="Watada M."/>
            <person name="Katoh T."/>
            <person name="Gotoh A."/>
            <person name="Gotoh Y."/>
            <person name="Taniguchi I."/>
            <person name="Nakamura K."/>
            <person name="Hayashi T."/>
            <person name="Katayama T."/>
            <person name="Uemura T."/>
            <person name="Hattori Y."/>
        </authorList>
    </citation>
    <scope>NUCLEOTIDE SEQUENCE [LARGE SCALE GENOMIC DNA]</scope>
    <source>
        <strain evidence="10 11">KH-74</strain>
    </source>
</reference>
<feature type="region of interest" description="Disordered" evidence="8">
    <location>
        <begin position="474"/>
        <end position="617"/>
    </location>
</feature>
<comment type="caution">
    <text evidence="10">The sequence shown here is derived from an EMBL/GenBank/DDBJ whole genome shotgun (WGS) entry which is preliminary data.</text>
</comment>
<keyword evidence="7" id="KW-0175">Coiled coil</keyword>
<feature type="region of interest" description="Disordered" evidence="8">
    <location>
        <begin position="357"/>
        <end position="428"/>
    </location>
</feature>
<comment type="subcellular location">
    <subcellularLocation>
        <location evidence="2">Cytoplasm</location>
    </subcellularLocation>
    <subcellularLocation>
        <location evidence="1">Membrane</location>
        <topology evidence="1">Peripheral membrane protein</topology>
    </subcellularLocation>
</comment>
<feature type="compositionally biased region" description="Polar residues" evidence="8">
    <location>
        <begin position="474"/>
        <end position="504"/>
    </location>
</feature>
<keyword evidence="5" id="KW-0597">Phosphoprotein</keyword>
<evidence type="ECO:0000256" key="6">
    <source>
        <dbReference type="ARBA" id="ARBA00023121"/>
    </source>
</evidence>
<keyword evidence="6" id="KW-0446">Lipid-binding</keyword>
<organism evidence="10 11">
    <name type="scientific">Maudiozyma humilis</name>
    <name type="common">Sour dough yeast</name>
    <name type="synonym">Kazachstania humilis</name>
    <dbReference type="NCBI Taxonomy" id="51915"/>
    <lineage>
        <taxon>Eukaryota</taxon>
        <taxon>Fungi</taxon>
        <taxon>Dikarya</taxon>
        <taxon>Ascomycota</taxon>
        <taxon>Saccharomycotina</taxon>
        <taxon>Saccharomycetes</taxon>
        <taxon>Saccharomycetales</taxon>
        <taxon>Saccharomycetaceae</taxon>
        <taxon>Maudiozyma</taxon>
    </lineage>
</organism>
<evidence type="ECO:0000256" key="2">
    <source>
        <dbReference type="ARBA" id="ARBA00004496"/>
    </source>
</evidence>
<dbReference type="SMART" id="SM00726">
    <property type="entry name" value="UIM"/>
    <property type="match status" value="2"/>
</dbReference>
<gene>
    <name evidence="10" type="ORF">DAKH74_029750</name>
</gene>
<evidence type="ECO:0000313" key="10">
    <source>
        <dbReference type="EMBL" id="GMM56359.1"/>
    </source>
</evidence>
<evidence type="ECO:0000256" key="3">
    <source>
        <dbReference type="ARBA" id="ARBA00010130"/>
    </source>
</evidence>
<accession>A0AAV5S199</accession>
<feature type="domain" description="ENTH" evidence="9">
    <location>
        <begin position="11"/>
        <end position="143"/>
    </location>
</feature>
<dbReference type="Proteomes" id="UP001377567">
    <property type="component" value="Unassembled WGS sequence"/>
</dbReference>
<dbReference type="PANTHER" id="PTHR12276">
    <property type="entry name" value="EPSIN/ENT-RELATED"/>
    <property type="match status" value="1"/>
</dbReference>
<dbReference type="PANTHER" id="PTHR12276:SF110">
    <property type="entry name" value="EPSIN-1-RELATED"/>
    <property type="match status" value="1"/>
</dbReference>
<evidence type="ECO:0000259" key="9">
    <source>
        <dbReference type="PROSITE" id="PS50942"/>
    </source>
</evidence>
<dbReference type="InterPro" id="IPR003903">
    <property type="entry name" value="UIM_dom"/>
</dbReference>
<evidence type="ECO:0000256" key="7">
    <source>
        <dbReference type="SAM" id="Coils"/>
    </source>
</evidence>
<dbReference type="InterPro" id="IPR013809">
    <property type="entry name" value="ENTH"/>
</dbReference>
<feature type="compositionally biased region" description="Low complexity" evidence="8">
    <location>
        <begin position="406"/>
        <end position="418"/>
    </location>
</feature>
<dbReference type="EMBL" id="BTGD01000008">
    <property type="protein sequence ID" value="GMM56359.1"/>
    <property type="molecule type" value="Genomic_DNA"/>
</dbReference>
<dbReference type="PROSITE" id="PS50330">
    <property type="entry name" value="UIM"/>
    <property type="match status" value="2"/>
</dbReference>
<dbReference type="AlphaFoldDB" id="A0AAV5S199"/>
<dbReference type="CDD" id="cd16991">
    <property type="entry name" value="ENTH_Ent1_Ent2"/>
    <property type="match status" value="1"/>
</dbReference>
<dbReference type="GO" id="GO:0005886">
    <property type="term" value="C:plasma membrane"/>
    <property type="evidence" value="ECO:0007669"/>
    <property type="project" value="TreeGrafter"/>
</dbReference>
<dbReference type="SUPFAM" id="SSF48464">
    <property type="entry name" value="ENTH/VHS domain"/>
    <property type="match status" value="1"/>
</dbReference>
<comment type="similarity">
    <text evidence="3">Belongs to the epsin family.</text>
</comment>
<protein>
    <submittedName>
        <fullName evidence="10">Epsin</fullName>
    </submittedName>
</protein>
<evidence type="ECO:0000256" key="8">
    <source>
        <dbReference type="SAM" id="MobiDB-lite"/>
    </source>
</evidence>
<dbReference type="GO" id="GO:0030276">
    <property type="term" value="F:clathrin binding"/>
    <property type="evidence" value="ECO:0007669"/>
    <property type="project" value="TreeGrafter"/>
</dbReference>
<feature type="compositionally biased region" description="Low complexity" evidence="8">
    <location>
        <begin position="520"/>
        <end position="571"/>
    </location>
</feature>
<feature type="compositionally biased region" description="Low complexity" evidence="8">
    <location>
        <begin position="578"/>
        <end position="608"/>
    </location>
</feature>
<keyword evidence="11" id="KW-1185">Reference proteome</keyword>
<feature type="compositionally biased region" description="Polar residues" evidence="8">
    <location>
        <begin position="364"/>
        <end position="381"/>
    </location>
</feature>
<dbReference type="InterPro" id="IPR008942">
    <property type="entry name" value="ENTH_VHS"/>
</dbReference>
<feature type="compositionally biased region" description="Basic and acidic residues" evidence="8">
    <location>
        <begin position="198"/>
        <end position="218"/>
    </location>
</feature>
<evidence type="ECO:0000313" key="11">
    <source>
        <dbReference type="Proteomes" id="UP001377567"/>
    </source>
</evidence>
<proteinExistence type="inferred from homology"/>
<dbReference type="Gene3D" id="1.25.40.90">
    <property type="match status" value="1"/>
</dbReference>